<dbReference type="Pfam" id="PF00095">
    <property type="entry name" value="WAP"/>
    <property type="match status" value="1"/>
</dbReference>
<dbReference type="InParanoid" id="A0A6P7YWP8"/>
<reference evidence="4" key="1">
    <citation type="submission" date="2025-08" db="UniProtKB">
        <authorList>
            <consortium name="RefSeq"/>
        </authorList>
    </citation>
    <scope>IDENTIFICATION</scope>
</reference>
<keyword evidence="3" id="KW-1185">Reference proteome</keyword>
<accession>A0A6P7YWP8</accession>
<evidence type="ECO:0000313" key="4">
    <source>
        <dbReference type="RefSeq" id="XP_030069383.1"/>
    </source>
</evidence>
<dbReference type="SUPFAM" id="SSF57256">
    <property type="entry name" value="Elafin-like"/>
    <property type="match status" value="1"/>
</dbReference>
<evidence type="ECO:0000313" key="3">
    <source>
        <dbReference type="Proteomes" id="UP000515156"/>
    </source>
</evidence>
<dbReference type="GO" id="GO:0005576">
    <property type="term" value="C:extracellular region"/>
    <property type="evidence" value="ECO:0007669"/>
    <property type="project" value="InterPro"/>
</dbReference>
<organism evidence="3 4">
    <name type="scientific">Microcaecilia unicolor</name>
    <dbReference type="NCBI Taxonomy" id="1415580"/>
    <lineage>
        <taxon>Eukaryota</taxon>
        <taxon>Metazoa</taxon>
        <taxon>Chordata</taxon>
        <taxon>Craniata</taxon>
        <taxon>Vertebrata</taxon>
        <taxon>Euteleostomi</taxon>
        <taxon>Amphibia</taxon>
        <taxon>Gymnophiona</taxon>
        <taxon>Siphonopidae</taxon>
        <taxon>Microcaecilia</taxon>
    </lineage>
</organism>
<feature type="chain" id="PRO_5027804895" evidence="1">
    <location>
        <begin position="24"/>
        <end position="76"/>
    </location>
</feature>
<dbReference type="InterPro" id="IPR008197">
    <property type="entry name" value="WAP_dom"/>
</dbReference>
<dbReference type="SMART" id="SM00217">
    <property type="entry name" value="WAP"/>
    <property type="match status" value="1"/>
</dbReference>
<dbReference type="InterPro" id="IPR036645">
    <property type="entry name" value="Elafin-like_sf"/>
</dbReference>
<proteinExistence type="predicted"/>
<dbReference type="RefSeq" id="XP_030069383.1">
    <property type="nucleotide sequence ID" value="XM_030213523.1"/>
</dbReference>
<gene>
    <name evidence="4" type="primary">LOC115476934</name>
</gene>
<dbReference type="GO" id="GO:0030414">
    <property type="term" value="F:peptidase inhibitor activity"/>
    <property type="evidence" value="ECO:0007669"/>
    <property type="project" value="InterPro"/>
</dbReference>
<evidence type="ECO:0000259" key="2">
    <source>
        <dbReference type="PROSITE" id="PS51390"/>
    </source>
</evidence>
<keyword evidence="1" id="KW-0732">Signal</keyword>
<dbReference type="AlphaFoldDB" id="A0A6P7YWP8"/>
<dbReference type="Gene3D" id="4.10.75.10">
    <property type="entry name" value="Elafin-like"/>
    <property type="match status" value="1"/>
</dbReference>
<evidence type="ECO:0000256" key="1">
    <source>
        <dbReference type="SAM" id="SignalP"/>
    </source>
</evidence>
<dbReference type="Proteomes" id="UP000515156">
    <property type="component" value="Chromosome 8"/>
</dbReference>
<protein>
    <submittedName>
        <fullName evidence="4">WAP four-disulfide core domain protein 5-like</fullName>
    </submittedName>
</protein>
<dbReference type="PROSITE" id="PS51390">
    <property type="entry name" value="WAP"/>
    <property type="match status" value="1"/>
</dbReference>
<feature type="domain" description="WAP" evidence="2">
    <location>
        <begin position="27"/>
        <end position="74"/>
    </location>
</feature>
<dbReference type="KEGG" id="muo:115476934"/>
<name>A0A6P7YWP8_9AMPH</name>
<sequence length="76" mass="8251">MKTIGSIVFLSVLLAFCTELGSASFPSKDHPGFCPDDIIQCVVAYPPDCTYDVECATNEKCCSSMCKMQCIPAIFD</sequence>
<dbReference type="GeneID" id="115476934"/>
<feature type="signal peptide" evidence="1">
    <location>
        <begin position="1"/>
        <end position="23"/>
    </location>
</feature>